<dbReference type="InterPro" id="IPR029063">
    <property type="entry name" value="SAM-dependent_MTases_sf"/>
</dbReference>
<accession>A0A0G0PKJ3</accession>
<dbReference type="GO" id="GO:0008757">
    <property type="term" value="F:S-adenosylmethionine-dependent methyltransferase activity"/>
    <property type="evidence" value="ECO:0007669"/>
    <property type="project" value="InterPro"/>
</dbReference>
<dbReference type="AlphaFoldDB" id="A0A0G0PKJ3"/>
<dbReference type="SUPFAM" id="SSF53335">
    <property type="entry name" value="S-adenosyl-L-methionine-dependent methyltransferases"/>
    <property type="match status" value="1"/>
</dbReference>
<comment type="caution">
    <text evidence="2">The sequence shown here is derived from an EMBL/GenBank/DDBJ whole genome shotgun (WGS) entry which is preliminary data.</text>
</comment>
<keyword evidence="2" id="KW-0489">Methyltransferase</keyword>
<organism evidence="2 3">
    <name type="scientific">Candidatus Curtissbacteria bacterium GW2011_GWC2_38_9</name>
    <dbReference type="NCBI Taxonomy" id="1618414"/>
    <lineage>
        <taxon>Bacteria</taxon>
        <taxon>Candidatus Curtissiibacteriota</taxon>
    </lineage>
</organism>
<sequence>MRLLNRNVILTLQKLQYLSALSIRLTKITGKSKYPIHPKHLIKKTPWYLKYLSAKDIVLDMGCGLGQHSINISPKVKKVVAFDISSKIIEIASRRASDEKIKNIRFEAVNAEKSFPYIDNFFSSVLCLDVLEHLKNQNLAMREIRRVLKPKGKLFLSLPNRETSWKKLQASVGLFYYSDYDHKREYTKGEIEKLCRKYNFEVKFVRPVVLDMPLAPVFDLIGGFSLTVYKKLLEWKKRKVLKNPQESVGFQIYAINQKPVAV</sequence>
<proteinExistence type="predicted"/>
<dbReference type="InterPro" id="IPR025714">
    <property type="entry name" value="Methyltranfer_dom"/>
</dbReference>
<gene>
    <name evidence="2" type="ORF">UT12_C0007G0023</name>
</gene>
<dbReference type="Proteomes" id="UP000034893">
    <property type="component" value="Unassembled WGS sequence"/>
</dbReference>
<name>A0A0G0PKJ3_9BACT</name>
<feature type="domain" description="Methyltransferase" evidence="1">
    <location>
        <begin position="54"/>
        <end position="163"/>
    </location>
</feature>
<dbReference type="PANTHER" id="PTHR43861">
    <property type="entry name" value="TRANS-ACONITATE 2-METHYLTRANSFERASE-RELATED"/>
    <property type="match status" value="1"/>
</dbReference>
<dbReference type="PATRIC" id="fig|1618414.3.peg.214"/>
<protein>
    <submittedName>
        <fullName evidence="2">Methyltransferase type 11</fullName>
    </submittedName>
</protein>
<evidence type="ECO:0000313" key="2">
    <source>
        <dbReference type="EMBL" id="KKQ89826.1"/>
    </source>
</evidence>
<dbReference type="EMBL" id="LBVP01000007">
    <property type="protein sequence ID" value="KKQ89826.1"/>
    <property type="molecule type" value="Genomic_DNA"/>
</dbReference>
<evidence type="ECO:0000313" key="3">
    <source>
        <dbReference type="Proteomes" id="UP000034893"/>
    </source>
</evidence>
<dbReference type="Gene3D" id="3.40.50.150">
    <property type="entry name" value="Vaccinia Virus protein VP39"/>
    <property type="match status" value="1"/>
</dbReference>
<keyword evidence="2" id="KW-0808">Transferase</keyword>
<evidence type="ECO:0000259" key="1">
    <source>
        <dbReference type="Pfam" id="PF13847"/>
    </source>
</evidence>
<reference evidence="2 3" key="1">
    <citation type="journal article" date="2015" name="Nature">
        <title>rRNA introns, odd ribosomes, and small enigmatic genomes across a large radiation of phyla.</title>
        <authorList>
            <person name="Brown C.T."/>
            <person name="Hug L.A."/>
            <person name="Thomas B.C."/>
            <person name="Sharon I."/>
            <person name="Castelle C.J."/>
            <person name="Singh A."/>
            <person name="Wilkins M.J."/>
            <person name="Williams K.H."/>
            <person name="Banfield J.F."/>
        </authorList>
    </citation>
    <scope>NUCLEOTIDE SEQUENCE [LARGE SCALE GENOMIC DNA]</scope>
</reference>
<dbReference type="GO" id="GO:0032259">
    <property type="term" value="P:methylation"/>
    <property type="evidence" value="ECO:0007669"/>
    <property type="project" value="UniProtKB-KW"/>
</dbReference>
<dbReference type="Pfam" id="PF13847">
    <property type="entry name" value="Methyltransf_31"/>
    <property type="match status" value="1"/>
</dbReference>
<dbReference type="CDD" id="cd02440">
    <property type="entry name" value="AdoMet_MTases"/>
    <property type="match status" value="1"/>
</dbReference>